<dbReference type="OrthoDB" id="5565328at2759"/>
<keyword evidence="7" id="KW-0131">Cell cycle</keyword>
<sequence>MVNRRELYSWVYHFSFRRAGLSFAESDFGGCIQSLREAIMDAERRGDHEMKVCLLIAAMQYALASRHYTVVEESVTQLSRYFPSSSSQQQSSAQPVIRNRLLQLHYPLLFIVYMMHTGNARAAQQKLKEVHAVLDERKEYEESSEARGYTTVRAWTRIVQISYRIGRRAAIISIRAT</sequence>
<keyword evidence="5" id="KW-0159">Chromosome partition</keyword>
<evidence type="ECO:0000256" key="6">
    <source>
        <dbReference type="ARBA" id="ARBA00023242"/>
    </source>
</evidence>
<dbReference type="PANTHER" id="PTHR21394">
    <property type="entry name" value="MAU2 CHROMATID COHESION FACTOR HOMOLOG"/>
    <property type="match status" value="1"/>
</dbReference>
<evidence type="ECO:0000256" key="2">
    <source>
        <dbReference type="ARBA" id="ARBA00008585"/>
    </source>
</evidence>
<keyword evidence="9" id="KW-1185">Reference proteome</keyword>
<evidence type="ECO:0000256" key="7">
    <source>
        <dbReference type="ARBA" id="ARBA00023306"/>
    </source>
</evidence>
<reference evidence="8 9" key="1">
    <citation type="journal article" date="2018" name="New Phytol.">
        <title>Phylogenomics of Endogonaceae and evolution of mycorrhizas within Mucoromycota.</title>
        <authorList>
            <person name="Chang Y."/>
            <person name="Desiro A."/>
            <person name="Na H."/>
            <person name="Sandor L."/>
            <person name="Lipzen A."/>
            <person name="Clum A."/>
            <person name="Barry K."/>
            <person name="Grigoriev I.V."/>
            <person name="Martin F.M."/>
            <person name="Stajich J.E."/>
            <person name="Smith M.E."/>
            <person name="Bonito G."/>
            <person name="Spatafora J.W."/>
        </authorList>
    </citation>
    <scope>NUCLEOTIDE SEQUENCE [LARGE SCALE GENOMIC DNA]</scope>
    <source>
        <strain evidence="8 9">GMNB39</strain>
    </source>
</reference>
<dbReference type="AlphaFoldDB" id="A0A433DLK1"/>
<dbReference type="GO" id="GO:0051301">
    <property type="term" value="P:cell division"/>
    <property type="evidence" value="ECO:0007669"/>
    <property type="project" value="UniProtKB-KW"/>
</dbReference>
<protein>
    <recommendedName>
        <fullName evidence="10">Cohesin loading factor-domain-containing protein</fullName>
    </recommendedName>
</protein>
<keyword evidence="3" id="KW-0132">Cell division</keyword>
<proteinExistence type="inferred from homology"/>
<gene>
    <name evidence="8" type="ORF">BC936DRAFT_146312</name>
</gene>
<keyword evidence="4" id="KW-0498">Mitosis</keyword>
<dbReference type="GO" id="GO:0007059">
    <property type="term" value="P:chromosome segregation"/>
    <property type="evidence" value="ECO:0007669"/>
    <property type="project" value="UniProtKB-KW"/>
</dbReference>
<evidence type="ECO:0000256" key="4">
    <source>
        <dbReference type="ARBA" id="ARBA00022776"/>
    </source>
</evidence>
<evidence type="ECO:0000256" key="5">
    <source>
        <dbReference type="ARBA" id="ARBA00022829"/>
    </source>
</evidence>
<comment type="subcellular location">
    <subcellularLocation>
        <location evidence="1">Nucleus</location>
    </subcellularLocation>
</comment>
<evidence type="ECO:0000313" key="9">
    <source>
        <dbReference type="Proteomes" id="UP000268093"/>
    </source>
</evidence>
<dbReference type="GO" id="GO:0007064">
    <property type="term" value="P:mitotic sister chromatid cohesion"/>
    <property type="evidence" value="ECO:0007669"/>
    <property type="project" value="InterPro"/>
</dbReference>
<comment type="similarity">
    <text evidence="2">Belongs to the SCC4/mau-2 family.</text>
</comment>
<evidence type="ECO:0000256" key="1">
    <source>
        <dbReference type="ARBA" id="ARBA00004123"/>
    </source>
</evidence>
<accession>A0A433DLK1</accession>
<evidence type="ECO:0000256" key="3">
    <source>
        <dbReference type="ARBA" id="ARBA00022618"/>
    </source>
</evidence>
<evidence type="ECO:0000313" key="8">
    <source>
        <dbReference type="EMBL" id="RUP51733.1"/>
    </source>
</evidence>
<keyword evidence="6" id="KW-0539">Nucleus</keyword>
<dbReference type="GO" id="GO:0005634">
    <property type="term" value="C:nucleus"/>
    <property type="evidence" value="ECO:0007669"/>
    <property type="project" value="UniProtKB-SubCell"/>
</dbReference>
<name>A0A433DLK1_9FUNG</name>
<organism evidence="8 9">
    <name type="scientific">Jimgerdemannia flammicorona</name>
    <dbReference type="NCBI Taxonomy" id="994334"/>
    <lineage>
        <taxon>Eukaryota</taxon>
        <taxon>Fungi</taxon>
        <taxon>Fungi incertae sedis</taxon>
        <taxon>Mucoromycota</taxon>
        <taxon>Mucoromycotina</taxon>
        <taxon>Endogonomycetes</taxon>
        <taxon>Endogonales</taxon>
        <taxon>Endogonaceae</taxon>
        <taxon>Jimgerdemannia</taxon>
    </lineage>
</organism>
<comment type="caution">
    <text evidence="8">The sequence shown here is derived from an EMBL/GenBank/DDBJ whole genome shotgun (WGS) entry which is preliminary data.</text>
</comment>
<dbReference type="InterPro" id="IPR019440">
    <property type="entry name" value="MAU2"/>
</dbReference>
<dbReference type="EMBL" id="RBNI01000514">
    <property type="protein sequence ID" value="RUP51733.1"/>
    <property type="molecule type" value="Genomic_DNA"/>
</dbReference>
<dbReference type="Pfam" id="PF10345">
    <property type="entry name" value="Cohesin_load"/>
    <property type="match status" value="1"/>
</dbReference>
<evidence type="ECO:0008006" key="10">
    <source>
        <dbReference type="Google" id="ProtNLM"/>
    </source>
</evidence>
<dbReference type="Proteomes" id="UP000268093">
    <property type="component" value="Unassembled WGS sequence"/>
</dbReference>